<feature type="transmembrane region" description="Helical" evidence="7">
    <location>
        <begin position="12"/>
        <end position="35"/>
    </location>
</feature>
<reference evidence="9 10" key="1">
    <citation type="submission" date="2018-04" db="EMBL/GenBank/DDBJ databases">
        <authorList>
            <person name="Huttner S."/>
            <person name="Dainat J."/>
        </authorList>
    </citation>
    <scope>NUCLEOTIDE SEQUENCE [LARGE SCALE GENOMIC DNA]</scope>
</reference>
<dbReference type="EMBL" id="OUUZ01000004">
    <property type="protein sequence ID" value="SPQ20422.1"/>
    <property type="molecule type" value="Genomic_DNA"/>
</dbReference>
<evidence type="ECO:0000256" key="1">
    <source>
        <dbReference type="ARBA" id="ARBA00004141"/>
    </source>
</evidence>
<feature type="compositionally biased region" description="Basic and acidic residues" evidence="6">
    <location>
        <begin position="471"/>
        <end position="481"/>
    </location>
</feature>
<proteinExistence type="inferred from homology"/>
<evidence type="ECO:0000259" key="8">
    <source>
        <dbReference type="Pfam" id="PF20684"/>
    </source>
</evidence>
<keyword evidence="4 7" id="KW-0472">Membrane</keyword>
<feature type="domain" description="Rhodopsin" evidence="8">
    <location>
        <begin position="32"/>
        <end position="259"/>
    </location>
</feature>
<evidence type="ECO:0000256" key="7">
    <source>
        <dbReference type="SAM" id="Phobius"/>
    </source>
</evidence>
<evidence type="ECO:0000256" key="2">
    <source>
        <dbReference type="ARBA" id="ARBA00022692"/>
    </source>
</evidence>
<dbReference type="InterPro" id="IPR049326">
    <property type="entry name" value="Rhodopsin_dom_fungi"/>
</dbReference>
<feature type="compositionally biased region" description="Gly residues" evidence="6">
    <location>
        <begin position="565"/>
        <end position="577"/>
    </location>
</feature>
<dbReference type="InterPro" id="IPR052337">
    <property type="entry name" value="SAT4-like"/>
</dbReference>
<keyword evidence="3 7" id="KW-1133">Transmembrane helix</keyword>
<feature type="compositionally biased region" description="Basic residues" evidence="6">
    <location>
        <begin position="276"/>
        <end position="294"/>
    </location>
</feature>
<name>A0A446BD38_9PEZI</name>
<comment type="similarity">
    <text evidence="5">Belongs to the SAT4 family.</text>
</comment>
<dbReference type="Proteomes" id="UP000289323">
    <property type="component" value="Unassembled WGS sequence"/>
</dbReference>
<feature type="compositionally biased region" description="Low complexity" evidence="6">
    <location>
        <begin position="262"/>
        <end position="275"/>
    </location>
</feature>
<evidence type="ECO:0000313" key="10">
    <source>
        <dbReference type="Proteomes" id="UP000289323"/>
    </source>
</evidence>
<feature type="transmembrane region" description="Helical" evidence="7">
    <location>
        <begin position="47"/>
        <end position="66"/>
    </location>
</feature>
<gene>
    <name evidence="9" type="ORF">TT172_LOCUS2841</name>
</gene>
<feature type="compositionally biased region" description="Low complexity" evidence="6">
    <location>
        <begin position="336"/>
        <end position="362"/>
    </location>
</feature>
<feature type="compositionally biased region" description="Low complexity" evidence="6">
    <location>
        <begin position="427"/>
        <end position="442"/>
    </location>
</feature>
<sequence length="633" mass="66042">MADSDADLSRGPVLLSFSLATASFALATTFVRFYNHAGIYGRFGADDYTSGAATLVALIGTVFGIIEGTASDPVRALEFNVLGQPWYLLSVTLSKISICLFFMGLLRRARQWRLLLAGLIVLLAVVNLAFALAVSVQCRPLDKVWIPSMVGSCSDPRVQLYLGYAQGAFSVFSWIFLALFPMLMIRDISRAGEPAWPFYATSSLSCISGILVIVRTAQASETSGVSTYTIHFFLASLMANLEQNISLISANLLTFGTLFSPTSSTTTTTTTSTTSTRRRRRRRRHHHHHHKARPRGGTLTSTTTSVSTTSSTSRSRKPSKRAPSRRGPDPGPPNDNNPATTTTTTTATTTSAANTTTGTTGVKPRKGGGPPSRSDSARSIVRPDTRSSTATATATAAPGRGSLEMEGEDIELGLGGGERAGDGAGSRPGSRAGSRMGARAVAGAGGSGRGSRSGSALGRGGAAEEEEGYDLGERQLRRLGEEGPDEGQDEDEDDNHDDDDDEYSDSDSDSGEEDGYSTDEGSDIDLEAWPRGIIKTVSVEVVEEVNEKYVAAAAQAAAAAAAGGTAAGGAGGAGGGVVSSTKGVGKNTVTVVPGVVGASQSRPRQGRDSAPRVSGGSGIEQDWEAMLRAGPPR</sequence>
<dbReference type="PANTHER" id="PTHR33048:SF146">
    <property type="entry name" value="INTEGRAL MEMBRANE PROTEIN"/>
    <property type="match status" value="1"/>
</dbReference>
<feature type="compositionally biased region" description="Low complexity" evidence="6">
    <location>
        <begin position="555"/>
        <end position="564"/>
    </location>
</feature>
<dbReference type="GO" id="GO:0016020">
    <property type="term" value="C:membrane"/>
    <property type="evidence" value="ECO:0007669"/>
    <property type="project" value="UniProtKB-SubCell"/>
</dbReference>
<feature type="compositionally biased region" description="Acidic residues" evidence="6">
    <location>
        <begin position="482"/>
        <end position="526"/>
    </location>
</feature>
<evidence type="ECO:0000256" key="4">
    <source>
        <dbReference type="ARBA" id="ARBA00023136"/>
    </source>
</evidence>
<feature type="compositionally biased region" description="Low complexity" evidence="6">
    <location>
        <begin position="581"/>
        <end position="597"/>
    </location>
</feature>
<feature type="compositionally biased region" description="Gly residues" evidence="6">
    <location>
        <begin position="413"/>
        <end position="426"/>
    </location>
</feature>
<feature type="transmembrane region" description="Helical" evidence="7">
    <location>
        <begin position="113"/>
        <end position="134"/>
    </location>
</feature>
<evidence type="ECO:0000256" key="5">
    <source>
        <dbReference type="ARBA" id="ARBA00038359"/>
    </source>
</evidence>
<feature type="compositionally biased region" description="Basic residues" evidence="6">
    <location>
        <begin position="314"/>
        <end position="324"/>
    </location>
</feature>
<feature type="compositionally biased region" description="Gly residues" evidence="6">
    <location>
        <begin position="443"/>
        <end position="461"/>
    </location>
</feature>
<evidence type="ECO:0000313" key="9">
    <source>
        <dbReference type="EMBL" id="SPQ20422.1"/>
    </source>
</evidence>
<evidence type="ECO:0000256" key="3">
    <source>
        <dbReference type="ARBA" id="ARBA00022989"/>
    </source>
</evidence>
<keyword evidence="2 7" id="KW-0812">Transmembrane</keyword>
<feature type="transmembrane region" description="Helical" evidence="7">
    <location>
        <begin position="196"/>
        <end position="214"/>
    </location>
</feature>
<dbReference type="PANTHER" id="PTHR33048">
    <property type="entry name" value="PTH11-LIKE INTEGRAL MEMBRANE PROTEIN (AFU_ORTHOLOGUE AFUA_5G11245)"/>
    <property type="match status" value="1"/>
</dbReference>
<evidence type="ECO:0000256" key="6">
    <source>
        <dbReference type="SAM" id="MobiDB-lite"/>
    </source>
</evidence>
<organism evidence="9 10">
    <name type="scientific">Thermothielavioides terrestris</name>
    <dbReference type="NCBI Taxonomy" id="2587410"/>
    <lineage>
        <taxon>Eukaryota</taxon>
        <taxon>Fungi</taxon>
        <taxon>Dikarya</taxon>
        <taxon>Ascomycota</taxon>
        <taxon>Pezizomycotina</taxon>
        <taxon>Sordariomycetes</taxon>
        <taxon>Sordariomycetidae</taxon>
        <taxon>Sordariales</taxon>
        <taxon>Chaetomiaceae</taxon>
        <taxon>Thermothielavioides</taxon>
    </lineage>
</organism>
<dbReference type="AlphaFoldDB" id="A0A446BD38"/>
<accession>A0A446BD38</accession>
<feature type="transmembrane region" description="Helical" evidence="7">
    <location>
        <begin position="164"/>
        <end position="184"/>
    </location>
</feature>
<dbReference type="Pfam" id="PF20684">
    <property type="entry name" value="Fung_rhodopsin"/>
    <property type="match status" value="1"/>
</dbReference>
<comment type="subcellular location">
    <subcellularLocation>
        <location evidence="1">Membrane</location>
        <topology evidence="1">Multi-pass membrane protein</topology>
    </subcellularLocation>
</comment>
<feature type="transmembrane region" description="Helical" evidence="7">
    <location>
        <begin position="86"/>
        <end position="106"/>
    </location>
</feature>
<feature type="region of interest" description="Disordered" evidence="6">
    <location>
        <begin position="555"/>
        <end position="633"/>
    </location>
</feature>
<feature type="compositionally biased region" description="Low complexity" evidence="6">
    <location>
        <begin position="295"/>
        <end position="313"/>
    </location>
</feature>
<feature type="region of interest" description="Disordered" evidence="6">
    <location>
        <begin position="262"/>
        <end position="530"/>
    </location>
</feature>
<protein>
    <submittedName>
        <fullName evidence="9">F1a15826-444e-4e0e-bdc6-a07ff6cf6999</fullName>
    </submittedName>
</protein>